<organism evidence="3 4">
    <name type="scientific">Polluticaenibacter yanchengensis</name>
    <dbReference type="NCBI Taxonomy" id="3014562"/>
    <lineage>
        <taxon>Bacteria</taxon>
        <taxon>Pseudomonadati</taxon>
        <taxon>Bacteroidota</taxon>
        <taxon>Chitinophagia</taxon>
        <taxon>Chitinophagales</taxon>
        <taxon>Chitinophagaceae</taxon>
        <taxon>Polluticaenibacter</taxon>
    </lineage>
</organism>
<evidence type="ECO:0000313" key="3">
    <source>
        <dbReference type="EMBL" id="MDA3614911.1"/>
    </source>
</evidence>
<proteinExistence type="predicted"/>
<dbReference type="SUPFAM" id="SSF52833">
    <property type="entry name" value="Thioredoxin-like"/>
    <property type="match status" value="1"/>
</dbReference>
<dbReference type="CDD" id="cd02969">
    <property type="entry name" value="PRX_like1"/>
    <property type="match status" value="1"/>
</dbReference>
<dbReference type="Proteomes" id="UP001210231">
    <property type="component" value="Unassembled WGS sequence"/>
</dbReference>
<dbReference type="InterPro" id="IPR013766">
    <property type="entry name" value="Thioredoxin_domain"/>
</dbReference>
<dbReference type="EMBL" id="JAQGEF010000008">
    <property type="protein sequence ID" value="MDA3614911.1"/>
    <property type="molecule type" value="Genomic_DNA"/>
</dbReference>
<dbReference type="InterPro" id="IPR036249">
    <property type="entry name" value="Thioredoxin-like_sf"/>
</dbReference>
<feature type="chain" id="PRO_5046389720" evidence="1">
    <location>
        <begin position="20"/>
        <end position="202"/>
    </location>
</feature>
<comment type="caution">
    <text evidence="3">The sequence shown here is derived from an EMBL/GenBank/DDBJ whole genome shotgun (WGS) entry which is preliminary data.</text>
</comment>
<evidence type="ECO:0000313" key="4">
    <source>
        <dbReference type="Proteomes" id="UP001210231"/>
    </source>
</evidence>
<protein>
    <submittedName>
        <fullName evidence="3">Thioredoxin family protein</fullName>
    </submittedName>
</protein>
<dbReference type="InterPro" id="IPR013740">
    <property type="entry name" value="Redoxin"/>
</dbReference>
<dbReference type="Gene3D" id="3.40.30.10">
    <property type="entry name" value="Glutaredoxin"/>
    <property type="match status" value="1"/>
</dbReference>
<reference evidence="3 4" key="1">
    <citation type="submission" date="2022-12" db="EMBL/GenBank/DDBJ databases">
        <title>Chitinophagaceae gen. sp. nov., a new member of the family Chitinophagaceae, isolated from soil in a chemical factory.</title>
        <authorList>
            <person name="Ke Z."/>
        </authorList>
    </citation>
    <scope>NUCLEOTIDE SEQUENCE [LARGE SCALE GENOMIC DNA]</scope>
    <source>
        <strain evidence="3 4">LY-5</strain>
    </source>
</reference>
<gene>
    <name evidence="3" type="ORF">O3P16_08835</name>
</gene>
<dbReference type="PROSITE" id="PS51352">
    <property type="entry name" value="THIOREDOXIN_2"/>
    <property type="match status" value="1"/>
</dbReference>
<dbReference type="RefSeq" id="WP_407031235.1">
    <property type="nucleotide sequence ID" value="NZ_JAQGEF010000008.1"/>
</dbReference>
<keyword evidence="1" id="KW-0732">Signal</keyword>
<evidence type="ECO:0000259" key="2">
    <source>
        <dbReference type="PROSITE" id="PS51352"/>
    </source>
</evidence>
<sequence>MKKLFSFVIAAGLSIAAFAQTEAIKIGTAVPAGNTTLTDISGKETTLAKETKKNGLLVMFSCNTCPYVVANEARTVDILTYAQSKNIGVVVINSNEAQRSGADSEEAMKAYAKKLNYKWAYTVDKNSAVADAFGATKTPEVFLFDGKGLLAYHGAIDDSPKEETEVKAKHLHNAIDELTAGKDITVKTSKSIGCTIKRVAVK</sequence>
<dbReference type="PANTHER" id="PTHR43640:SF1">
    <property type="entry name" value="THIOREDOXIN-DEPENDENT PEROXIREDOXIN"/>
    <property type="match status" value="1"/>
</dbReference>
<dbReference type="PANTHER" id="PTHR43640">
    <property type="entry name" value="OS07G0260300 PROTEIN"/>
    <property type="match status" value="1"/>
</dbReference>
<accession>A0ABT4UJB9</accession>
<keyword evidence="4" id="KW-1185">Reference proteome</keyword>
<feature type="domain" description="Thioredoxin" evidence="2">
    <location>
        <begin position="24"/>
        <end position="180"/>
    </location>
</feature>
<evidence type="ECO:0000256" key="1">
    <source>
        <dbReference type="SAM" id="SignalP"/>
    </source>
</evidence>
<dbReference type="Pfam" id="PF08534">
    <property type="entry name" value="Redoxin"/>
    <property type="match status" value="1"/>
</dbReference>
<feature type="signal peptide" evidence="1">
    <location>
        <begin position="1"/>
        <end position="19"/>
    </location>
</feature>
<name>A0ABT4UJB9_9BACT</name>
<dbReference type="InterPro" id="IPR047262">
    <property type="entry name" value="PRX-like1"/>
</dbReference>